<dbReference type="InterPro" id="IPR002821">
    <property type="entry name" value="Hydantoinase_A"/>
</dbReference>
<evidence type="ECO:0000259" key="1">
    <source>
        <dbReference type="Pfam" id="PF01968"/>
    </source>
</evidence>
<dbReference type="Proteomes" id="UP000295783">
    <property type="component" value="Unassembled WGS sequence"/>
</dbReference>
<protein>
    <submittedName>
        <fullName evidence="3">N-methylhydantoinase A/oxoprolinase/acetone carboxylase beta subunit</fullName>
    </submittedName>
</protein>
<dbReference type="EMBL" id="SNYW01000006">
    <property type="protein sequence ID" value="TDQ84026.1"/>
    <property type="molecule type" value="Genomic_DNA"/>
</dbReference>
<comment type="caution">
    <text evidence="3">The sequence shown here is derived from an EMBL/GenBank/DDBJ whole genome shotgun (WGS) entry which is preliminary data.</text>
</comment>
<dbReference type="InterPro" id="IPR043129">
    <property type="entry name" value="ATPase_NBD"/>
</dbReference>
<evidence type="ECO:0000313" key="4">
    <source>
        <dbReference type="Proteomes" id="UP000295783"/>
    </source>
</evidence>
<dbReference type="GO" id="GO:0005829">
    <property type="term" value="C:cytosol"/>
    <property type="evidence" value="ECO:0007669"/>
    <property type="project" value="TreeGrafter"/>
</dbReference>
<evidence type="ECO:0000313" key="3">
    <source>
        <dbReference type="EMBL" id="TDQ84026.1"/>
    </source>
</evidence>
<evidence type="ECO:0000259" key="2">
    <source>
        <dbReference type="Pfam" id="PF05378"/>
    </source>
</evidence>
<dbReference type="Pfam" id="PF05378">
    <property type="entry name" value="Hydant_A_N"/>
    <property type="match status" value="1"/>
</dbReference>
<dbReference type="InterPro" id="IPR008040">
    <property type="entry name" value="Hydant_A_N"/>
</dbReference>
<keyword evidence="4" id="KW-1185">Reference proteome</keyword>
<organism evidence="3 4">
    <name type="scientific">Dongia mobilis</name>
    <dbReference type="NCBI Taxonomy" id="578943"/>
    <lineage>
        <taxon>Bacteria</taxon>
        <taxon>Pseudomonadati</taxon>
        <taxon>Pseudomonadota</taxon>
        <taxon>Alphaproteobacteria</taxon>
        <taxon>Rhodospirillales</taxon>
        <taxon>Dongiaceae</taxon>
        <taxon>Dongia</taxon>
    </lineage>
</organism>
<dbReference type="GO" id="GO:0017168">
    <property type="term" value="F:5-oxoprolinase (ATP-hydrolyzing) activity"/>
    <property type="evidence" value="ECO:0007669"/>
    <property type="project" value="TreeGrafter"/>
</dbReference>
<proteinExistence type="predicted"/>
<accession>A0A4R6WRA0</accession>
<dbReference type="GO" id="GO:0006749">
    <property type="term" value="P:glutathione metabolic process"/>
    <property type="evidence" value="ECO:0007669"/>
    <property type="project" value="TreeGrafter"/>
</dbReference>
<dbReference type="PANTHER" id="PTHR11365:SF2">
    <property type="entry name" value="5-OXOPROLINASE"/>
    <property type="match status" value="1"/>
</dbReference>
<name>A0A4R6WRA0_9PROT</name>
<dbReference type="InterPro" id="IPR045079">
    <property type="entry name" value="Oxoprolinase-like"/>
</dbReference>
<feature type="domain" description="Hydantoinase A/oxoprolinase" evidence="1">
    <location>
        <begin position="190"/>
        <end position="332"/>
    </location>
</feature>
<dbReference type="AlphaFoldDB" id="A0A4R6WRA0"/>
<gene>
    <name evidence="3" type="ORF">A8950_0572</name>
</gene>
<reference evidence="3 4" key="1">
    <citation type="submission" date="2019-03" db="EMBL/GenBank/DDBJ databases">
        <title>Genomic Encyclopedia of Type Strains, Phase III (KMG-III): the genomes of soil and plant-associated and newly described type strains.</title>
        <authorList>
            <person name="Whitman W."/>
        </authorList>
    </citation>
    <scope>NUCLEOTIDE SEQUENCE [LARGE SCALE GENOMIC DNA]</scope>
    <source>
        <strain evidence="3 4">CGMCC 1.7660</strain>
    </source>
</reference>
<dbReference type="PANTHER" id="PTHR11365">
    <property type="entry name" value="5-OXOPROLINASE RELATED"/>
    <property type="match status" value="1"/>
</dbReference>
<feature type="domain" description="Hydantoinase/oxoprolinase N-terminal" evidence="2">
    <location>
        <begin position="5"/>
        <end position="170"/>
    </location>
</feature>
<dbReference type="SUPFAM" id="SSF53067">
    <property type="entry name" value="Actin-like ATPase domain"/>
    <property type="match status" value="2"/>
</dbReference>
<sequence>MPIMLGLDTGGTYTDAVLFDPAKGVLKTAKSLTTKHDLAIGLEGAMDGVLQYLPAGVRAGEIALVSMSTTLATNAIVEAHGAPICLILLGYDVKALERAGLKQALGTDPVIFVAGGHKPSGDEQAPLDLAAVRKAIETHAPKVAAFAVSGYFSVRNPAHEIAVRKLIHEMTDRPVTCGHELTSKLDAPRRALTVALNARLIPQLQQLIRAVSGLLEAKGIRAPLMVVKGDGSLIDQQVALTCPVETILSGPAASLVGARHLCGADNVMVSDMGGTTTDIAMLRDGRPVLNKEGAVVGGWRTMVEAVAVHTYGLGGDSEVRVDESIGFTVGPRRVVPLSLLCQLYPKMLDVLKAQLASDEMMAYRGQFALRQRPLDTGAEGLSDGQAKVWEALADGPVPLAELVFSPATGRNLARLVDRGLVIISGLTPSDAAHVLGLQANWNREAAQIGAELFLRRAIYGGWVPPKDAEALAQDVIEQVVRQSGHVILETALADQAGIEGAHWGVLGRYLVEQSLKARQDPQALIDTALRLKFPLVAIGAPVGAYYGEIARRLRTELIIPPHADVSNAVGAVAGGILQRVVVTITQPNDGIYRTHLPEGLRDFTDLEAAVAHARDIAQGEAGTLARRAGAADIEFKHERDDKVFEQPGGMRIFMESQVAVTAFGRPALAAG</sequence>
<dbReference type="Pfam" id="PF01968">
    <property type="entry name" value="Hydantoinase_A"/>
    <property type="match status" value="1"/>
</dbReference>
<dbReference type="OrthoDB" id="9814788at2"/>